<dbReference type="InterPro" id="IPR050673">
    <property type="entry name" value="Mito_inner_translocase_sub"/>
</dbReference>
<dbReference type="InterPro" id="IPR035427">
    <property type="entry name" value="Tim10-like_dom_sf"/>
</dbReference>
<comment type="similarity">
    <text evidence="8">Belongs to the small Tim family.</text>
</comment>
<dbReference type="GO" id="GO:0046872">
    <property type="term" value="F:metal ion binding"/>
    <property type="evidence" value="ECO:0007669"/>
    <property type="project" value="UniProtKB-KW"/>
</dbReference>
<dbReference type="Pfam" id="PF02953">
    <property type="entry name" value="zf-Tim10_DDP"/>
    <property type="match status" value="1"/>
</dbReference>
<keyword evidence="8" id="KW-0472">Membrane</keyword>
<evidence type="ECO:0000256" key="2">
    <source>
        <dbReference type="ARBA" id="ARBA00022723"/>
    </source>
</evidence>
<comment type="domain">
    <text evidence="8">The twin CX3C motif contains 4 conserved Cys residues that form 2 disulfide bonds in the mitochondrial intermembrane space.</text>
</comment>
<evidence type="ECO:0000256" key="7">
    <source>
        <dbReference type="ARBA" id="ARBA00023157"/>
    </source>
</evidence>
<feature type="non-terminal residue" evidence="10">
    <location>
        <position position="1"/>
    </location>
</feature>
<sequence length="88" mass="10143">LPGKGVQSPSAYNYLLYVLRTYNKITEKCLLDCIKDFTSNELNQRRCLAQNTAVQKYLKMPQSISMRFQECHIQQNEALEAKAGWLGQ</sequence>
<keyword evidence="6 8" id="KW-0496">Mitochondrion</keyword>
<keyword evidence="5 8" id="KW-0811">Translocation</keyword>
<evidence type="ECO:0000256" key="4">
    <source>
        <dbReference type="ARBA" id="ARBA00022927"/>
    </source>
</evidence>
<evidence type="ECO:0000256" key="3">
    <source>
        <dbReference type="ARBA" id="ARBA00022833"/>
    </source>
</evidence>
<keyword evidence="4 8" id="KW-0653">Protein transport</keyword>
<evidence type="ECO:0000313" key="10">
    <source>
        <dbReference type="EMBL" id="NXY84645.1"/>
    </source>
</evidence>
<feature type="domain" description="Tim10-like" evidence="9">
    <location>
        <begin position="18"/>
        <end position="70"/>
    </location>
</feature>
<organism evidence="10 11">
    <name type="scientific">Ceyx cyanopectus</name>
    <name type="common">Indigo-banded kingfisher</name>
    <dbReference type="NCBI Taxonomy" id="390723"/>
    <lineage>
        <taxon>Eukaryota</taxon>
        <taxon>Metazoa</taxon>
        <taxon>Chordata</taxon>
        <taxon>Craniata</taxon>
        <taxon>Vertebrata</taxon>
        <taxon>Euteleostomi</taxon>
        <taxon>Archelosauria</taxon>
        <taxon>Archosauria</taxon>
        <taxon>Dinosauria</taxon>
        <taxon>Saurischia</taxon>
        <taxon>Theropoda</taxon>
        <taxon>Coelurosauria</taxon>
        <taxon>Aves</taxon>
        <taxon>Neognathae</taxon>
        <taxon>Neoaves</taxon>
        <taxon>Telluraves</taxon>
        <taxon>Coraciimorphae</taxon>
        <taxon>Coraciiformes</taxon>
        <taxon>Alcedinidae</taxon>
        <taxon>Ceyx</taxon>
    </lineage>
</organism>
<evidence type="ECO:0000256" key="8">
    <source>
        <dbReference type="RuleBase" id="RU367043"/>
    </source>
</evidence>
<dbReference type="SUPFAM" id="SSF144122">
    <property type="entry name" value="Tim10-like"/>
    <property type="match status" value="1"/>
</dbReference>
<evidence type="ECO:0000313" key="11">
    <source>
        <dbReference type="Proteomes" id="UP000586704"/>
    </source>
</evidence>
<accession>A0A7L4N6J4</accession>
<dbReference type="AlphaFoldDB" id="A0A7L4N6J4"/>
<keyword evidence="11" id="KW-1185">Reference proteome</keyword>
<keyword evidence="3" id="KW-0862">Zinc</keyword>
<name>A0A7L4N6J4_9AVES</name>
<dbReference type="InterPro" id="IPR004217">
    <property type="entry name" value="Tim10-like"/>
</dbReference>
<comment type="subcellular location">
    <subcellularLocation>
        <location evidence="8">Mitochondrion inner membrane</location>
        <topology evidence="8">Peripheral membrane protein</topology>
        <orientation evidence="8">Intermembrane side</orientation>
    </subcellularLocation>
</comment>
<reference evidence="10 11" key="1">
    <citation type="submission" date="2020-02" db="EMBL/GenBank/DDBJ databases">
        <title>Bird 10,000 Genomes (B10K) Project - Family phase.</title>
        <authorList>
            <person name="Zhang G."/>
        </authorList>
    </citation>
    <scope>NUCLEOTIDE SEQUENCE [LARGE SCALE GENOMIC DNA]</scope>
    <source>
        <strain evidence="10">B10K-DU-013-51</strain>
        <tissue evidence="10">Mixed tissue sample</tissue>
    </source>
</reference>
<evidence type="ECO:0000259" key="9">
    <source>
        <dbReference type="Pfam" id="PF02953"/>
    </source>
</evidence>
<dbReference type="EMBL" id="VYZU01032530">
    <property type="protein sequence ID" value="NXY84645.1"/>
    <property type="molecule type" value="Genomic_DNA"/>
</dbReference>
<keyword evidence="8" id="KW-0999">Mitochondrion inner membrane</keyword>
<keyword evidence="1 8" id="KW-0813">Transport</keyword>
<gene>
    <name evidence="10" type="primary">Timm9_0</name>
    <name evidence="10" type="ORF">CEYCYA_R12784</name>
</gene>
<dbReference type="OrthoDB" id="1551503at2759"/>
<protein>
    <recommendedName>
        <fullName evidence="8">Mitochondrial import inner membrane translocase subunit</fullName>
    </recommendedName>
</protein>
<comment type="caution">
    <text evidence="10">The sequence shown here is derived from an EMBL/GenBank/DDBJ whole genome shotgun (WGS) entry which is preliminary data.</text>
</comment>
<proteinExistence type="inferred from homology"/>
<keyword evidence="2" id="KW-0479">Metal-binding</keyword>
<comment type="function">
    <text evidence="8">Mitochondrial intermembrane chaperone that participates in the import and insertion of some multi-pass transmembrane proteins into the mitochondrial inner membrane. Also required for the transfer of beta-barrel precursors from the TOM complex to the sorting and assembly machinery (SAM complex) of the outer membrane. Acts as a chaperone-like protein that protects the hydrophobic precursors from aggregation and guide them through the mitochondrial intermembrane space.</text>
</comment>
<dbReference type="PANTHER" id="PTHR13172">
    <property type="entry name" value="MITOCHONDRIAL IMPORT INNER MEMBRANE TRANSLOCASE SUBUNIT TIM9B"/>
    <property type="match status" value="1"/>
</dbReference>
<evidence type="ECO:0000256" key="5">
    <source>
        <dbReference type="ARBA" id="ARBA00023010"/>
    </source>
</evidence>
<dbReference type="GO" id="GO:0015031">
    <property type="term" value="P:protein transport"/>
    <property type="evidence" value="ECO:0007669"/>
    <property type="project" value="UniProtKB-KW"/>
</dbReference>
<dbReference type="Proteomes" id="UP000586704">
    <property type="component" value="Unassembled WGS sequence"/>
</dbReference>
<comment type="subunit">
    <text evidence="8">Heterohexamer.</text>
</comment>
<evidence type="ECO:0000256" key="6">
    <source>
        <dbReference type="ARBA" id="ARBA00023128"/>
    </source>
</evidence>
<dbReference type="GO" id="GO:0005743">
    <property type="term" value="C:mitochondrial inner membrane"/>
    <property type="evidence" value="ECO:0007669"/>
    <property type="project" value="UniProtKB-SubCell"/>
</dbReference>
<keyword evidence="8" id="KW-0143">Chaperone</keyword>
<feature type="non-terminal residue" evidence="10">
    <location>
        <position position="88"/>
    </location>
</feature>
<dbReference type="Gene3D" id="1.10.287.810">
    <property type="entry name" value="Mitochondrial import inner membrane translocase subunit tim13 like domains"/>
    <property type="match status" value="1"/>
</dbReference>
<keyword evidence="7 8" id="KW-1015">Disulfide bond</keyword>
<evidence type="ECO:0000256" key="1">
    <source>
        <dbReference type="ARBA" id="ARBA00022448"/>
    </source>
</evidence>